<feature type="domain" description="Glutamine amidotransferase type-2" evidence="4">
    <location>
        <begin position="2"/>
        <end position="261"/>
    </location>
</feature>
<dbReference type="GO" id="GO:0006529">
    <property type="term" value="P:asparagine biosynthetic process"/>
    <property type="evidence" value="ECO:0007669"/>
    <property type="project" value="UniProtKB-KW"/>
</dbReference>
<dbReference type="GO" id="GO:0004066">
    <property type="term" value="F:asparagine synthase (glutamine-hydrolyzing) activity"/>
    <property type="evidence" value="ECO:0007669"/>
    <property type="project" value="InterPro"/>
</dbReference>
<comment type="caution">
    <text evidence="5">The sequence shown here is derived from an EMBL/GenBank/DDBJ whole genome shotgun (WGS) entry which is preliminary data.</text>
</comment>
<dbReference type="PROSITE" id="PS51278">
    <property type="entry name" value="GATASE_TYPE_2"/>
    <property type="match status" value="1"/>
</dbReference>
<dbReference type="InterPro" id="IPR029055">
    <property type="entry name" value="Ntn_hydrolases_N"/>
</dbReference>
<dbReference type="InterPro" id="IPR014729">
    <property type="entry name" value="Rossmann-like_a/b/a_fold"/>
</dbReference>
<evidence type="ECO:0000256" key="1">
    <source>
        <dbReference type="ARBA" id="ARBA00022605"/>
    </source>
</evidence>
<evidence type="ECO:0000313" key="5">
    <source>
        <dbReference type="EMBL" id="OBA25695.1"/>
    </source>
</evidence>
<dbReference type="CDD" id="cd01991">
    <property type="entry name" value="Asn_synthase_B_C"/>
    <property type="match status" value="1"/>
</dbReference>
<dbReference type="InterPro" id="IPR051857">
    <property type="entry name" value="Asn_synthetase_domain"/>
</dbReference>
<evidence type="ECO:0000256" key="3">
    <source>
        <dbReference type="ARBA" id="ARBA00022962"/>
    </source>
</evidence>
<keyword evidence="6" id="KW-1185">Reference proteome</keyword>
<evidence type="ECO:0000313" key="6">
    <source>
        <dbReference type="Proteomes" id="UP000092321"/>
    </source>
</evidence>
<dbReference type="Gene3D" id="3.40.50.620">
    <property type="entry name" value="HUPs"/>
    <property type="match status" value="1"/>
</dbReference>
<keyword evidence="2" id="KW-0061">Asparagine biosynthesis</keyword>
<dbReference type="SUPFAM" id="SSF56235">
    <property type="entry name" value="N-terminal nucleophile aminohydrolases (Ntn hydrolases)"/>
    <property type="match status" value="1"/>
</dbReference>
<keyword evidence="1" id="KW-0028">Amino-acid biosynthesis</keyword>
<evidence type="ECO:0000256" key="2">
    <source>
        <dbReference type="ARBA" id="ARBA00022888"/>
    </source>
</evidence>
<proteinExistence type="predicted"/>
<dbReference type="InterPro" id="IPR001962">
    <property type="entry name" value="Asn_synthase"/>
</dbReference>
<dbReference type="OrthoDB" id="10252281at2759"/>
<sequence length="534" mass="61063">MCGILMYHNGSKKENSSHEQFSLQFEGAEENTFENVSSVFKTKNVDDIFINKCSYIVSRGPNFSGFESINNGKTLLLSSVLSLRSPFTKQPIKNERFIIQYNGELYNSEIDANCNDTKFINDKLLDIEDKNVNKDLIDEEIFKLIRSLKGEFAYNIIDTFTGRNYFGRDSIGKRSLSYCFINQTKELIVTSCNGSSIDSPYKENFINCLNNVIYIYDSENNKVIDSNLINKGDYKVNETVIETEEEVEKLEIALYKKLKESCYKRLTSIHPLNSKPSDKINVGVLFSGGLDCSLILILLCEIIMENNLINHFSLNLLNVAFENPRTSMQPDDVPDRKLGIKSSSEIMEKFQDVDIKFHKINVSSDEYLKYKPVVLDLMYPKDTEMDLSIAIAFYFASKQLPLGDKKSLVLFSGLGADELFGGYHKFNNKSNEELIPELNKQINNIHDRNLNRDDKVIAINGVELRYPFLDEDVVEWSTSFVPLNLKRNKTILRNIARNMLSFRDISLEPKRAIQFGSKSAKMFDSKIKGTDKSS</sequence>
<keyword evidence="3" id="KW-0315">Glutamine amidotransferase</keyword>
<dbReference type="PANTHER" id="PTHR45937">
    <property type="entry name" value="ASPARAGINE SYNTHETASE DOMAIN-CONTAINING PROTEIN 1"/>
    <property type="match status" value="1"/>
</dbReference>
<dbReference type="SUPFAM" id="SSF52402">
    <property type="entry name" value="Adenine nucleotide alpha hydrolases-like"/>
    <property type="match status" value="1"/>
</dbReference>
<dbReference type="Pfam" id="PF13537">
    <property type="entry name" value="GATase_7"/>
    <property type="match status" value="1"/>
</dbReference>
<accession>A0A1B7TAH4</accession>
<gene>
    <name evidence="5" type="ORF">HANVADRAFT_57008</name>
</gene>
<dbReference type="Proteomes" id="UP000092321">
    <property type="component" value="Unassembled WGS sequence"/>
</dbReference>
<dbReference type="EMBL" id="LXPE01000053">
    <property type="protein sequence ID" value="OBA25695.1"/>
    <property type="molecule type" value="Genomic_DNA"/>
</dbReference>
<dbReference type="Gene3D" id="3.60.20.10">
    <property type="entry name" value="Glutamine Phosphoribosylpyrophosphate, subunit 1, domain 1"/>
    <property type="match status" value="1"/>
</dbReference>
<dbReference type="PANTHER" id="PTHR45937:SF1">
    <property type="entry name" value="ASPARAGINE SYNTHETASE DOMAIN-CONTAINING PROTEIN 1"/>
    <property type="match status" value="1"/>
</dbReference>
<dbReference type="AlphaFoldDB" id="A0A1B7TAH4"/>
<name>A0A1B7TAH4_9ASCO</name>
<organism evidence="5 6">
    <name type="scientific">Hanseniaspora valbyensis NRRL Y-1626</name>
    <dbReference type="NCBI Taxonomy" id="766949"/>
    <lineage>
        <taxon>Eukaryota</taxon>
        <taxon>Fungi</taxon>
        <taxon>Dikarya</taxon>
        <taxon>Ascomycota</taxon>
        <taxon>Saccharomycotina</taxon>
        <taxon>Saccharomycetes</taxon>
        <taxon>Saccharomycodales</taxon>
        <taxon>Saccharomycodaceae</taxon>
        <taxon>Hanseniaspora</taxon>
    </lineage>
</organism>
<dbReference type="Pfam" id="PF00733">
    <property type="entry name" value="Asn_synthase"/>
    <property type="match status" value="2"/>
</dbReference>
<evidence type="ECO:0000259" key="4">
    <source>
        <dbReference type="PROSITE" id="PS51278"/>
    </source>
</evidence>
<dbReference type="InterPro" id="IPR017932">
    <property type="entry name" value="GATase_2_dom"/>
</dbReference>
<protein>
    <recommendedName>
        <fullName evidence="4">Glutamine amidotransferase type-2 domain-containing protein</fullName>
    </recommendedName>
</protein>
<reference evidence="6" key="1">
    <citation type="journal article" date="2016" name="Proc. Natl. Acad. Sci. U.S.A.">
        <title>Comparative genomics of biotechnologically important yeasts.</title>
        <authorList>
            <person name="Riley R."/>
            <person name="Haridas S."/>
            <person name="Wolfe K.H."/>
            <person name="Lopes M.R."/>
            <person name="Hittinger C.T."/>
            <person name="Goeker M."/>
            <person name="Salamov A.A."/>
            <person name="Wisecaver J.H."/>
            <person name="Long T.M."/>
            <person name="Calvey C.H."/>
            <person name="Aerts A.L."/>
            <person name="Barry K.W."/>
            <person name="Choi C."/>
            <person name="Clum A."/>
            <person name="Coughlan A.Y."/>
            <person name="Deshpande S."/>
            <person name="Douglass A.P."/>
            <person name="Hanson S.J."/>
            <person name="Klenk H.-P."/>
            <person name="LaButti K.M."/>
            <person name="Lapidus A."/>
            <person name="Lindquist E.A."/>
            <person name="Lipzen A.M."/>
            <person name="Meier-Kolthoff J.P."/>
            <person name="Ohm R.A."/>
            <person name="Otillar R.P."/>
            <person name="Pangilinan J.L."/>
            <person name="Peng Y."/>
            <person name="Rokas A."/>
            <person name="Rosa C.A."/>
            <person name="Scheuner C."/>
            <person name="Sibirny A.A."/>
            <person name="Slot J.C."/>
            <person name="Stielow J.B."/>
            <person name="Sun H."/>
            <person name="Kurtzman C.P."/>
            <person name="Blackwell M."/>
            <person name="Grigoriev I.V."/>
            <person name="Jeffries T.W."/>
        </authorList>
    </citation>
    <scope>NUCLEOTIDE SEQUENCE [LARGE SCALE GENOMIC DNA]</scope>
    <source>
        <strain evidence="6">NRRL Y-1626</strain>
    </source>
</reference>